<reference evidence="1" key="1">
    <citation type="submission" date="2020-11" db="EMBL/GenBank/DDBJ databases">
        <authorList>
            <person name="Tran Van P."/>
        </authorList>
    </citation>
    <scope>NUCLEOTIDE SEQUENCE</scope>
</reference>
<name>A0A7R9ISD4_9NEOP</name>
<protein>
    <submittedName>
        <fullName evidence="1">Uncharacterized protein</fullName>
    </submittedName>
</protein>
<sequence length="108" mass="11671">MAGISHVLQHDGSRAHNDLPAACKPWTDTLPLGVKVPGIQLPQKLILLQPGDLPSREPYNEKTIWLTGSVPIWLGCNTASTRRTFSGTTSIKVTVRGLTLTSELASNK</sequence>
<dbReference type="EMBL" id="OE008772">
    <property type="protein sequence ID" value="CAD7463660.1"/>
    <property type="molecule type" value="Genomic_DNA"/>
</dbReference>
<organism evidence="1">
    <name type="scientific">Timema tahoe</name>
    <dbReference type="NCBI Taxonomy" id="61484"/>
    <lineage>
        <taxon>Eukaryota</taxon>
        <taxon>Metazoa</taxon>
        <taxon>Ecdysozoa</taxon>
        <taxon>Arthropoda</taxon>
        <taxon>Hexapoda</taxon>
        <taxon>Insecta</taxon>
        <taxon>Pterygota</taxon>
        <taxon>Neoptera</taxon>
        <taxon>Polyneoptera</taxon>
        <taxon>Phasmatodea</taxon>
        <taxon>Timematodea</taxon>
        <taxon>Timematoidea</taxon>
        <taxon>Timematidae</taxon>
        <taxon>Timema</taxon>
    </lineage>
</organism>
<dbReference type="AlphaFoldDB" id="A0A7R9ISD4"/>
<proteinExistence type="predicted"/>
<accession>A0A7R9ISD4</accession>
<gene>
    <name evidence="1" type="ORF">TTEB3V08_LOCUS11542</name>
</gene>
<evidence type="ECO:0000313" key="1">
    <source>
        <dbReference type="EMBL" id="CAD7463660.1"/>
    </source>
</evidence>